<keyword evidence="3" id="KW-1185">Reference proteome</keyword>
<protein>
    <submittedName>
        <fullName evidence="2">Uncharacterized protein</fullName>
    </submittedName>
</protein>
<dbReference type="InterPro" id="IPR034444">
    <property type="entry name" value="Nuo17.8"/>
</dbReference>
<reference evidence="2 3" key="1">
    <citation type="submission" date="2019-12" db="EMBL/GenBank/DDBJ databases">
        <authorList>
            <person name="Floudas D."/>
            <person name="Bentzer J."/>
            <person name="Ahren D."/>
            <person name="Johansson T."/>
            <person name="Persson P."/>
            <person name="Tunlid A."/>
        </authorList>
    </citation>
    <scope>NUCLEOTIDE SEQUENCE [LARGE SCALE GENOMIC DNA]</scope>
    <source>
        <strain evidence="2 3">CBS 102.39</strain>
    </source>
</reference>
<dbReference type="GO" id="GO:0005739">
    <property type="term" value="C:mitochondrion"/>
    <property type="evidence" value="ECO:0007669"/>
    <property type="project" value="InterPro"/>
</dbReference>
<dbReference type="OrthoDB" id="2120038at2759"/>
<evidence type="ECO:0000256" key="1">
    <source>
        <dbReference type="SAM" id="MobiDB-lite"/>
    </source>
</evidence>
<dbReference type="AlphaFoldDB" id="A0A8H4VU79"/>
<proteinExistence type="predicted"/>
<organism evidence="2 3">
    <name type="scientific">Agrocybe pediades</name>
    <dbReference type="NCBI Taxonomy" id="84607"/>
    <lineage>
        <taxon>Eukaryota</taxon>
        <taxon>Fungi</taxon>
        <taxon>Dikarya</taxon>
        <taxon>Basidiomycota</taxon>
        <taxon>Agaricomycotina</taxon>
        <taxon>Agaricomycetes</taxon>
        <taxon>Agaricomycetidae</taxon>
        <taxon>Agaricales</taxon>
        <taxon>Agaricineae</taxon>
        <taxon>Strophariaceae</taxon>
        <taxon>Agrocybe</taxon>
    </lineage>
</organism>
<name>A0A8H4VU79_9AGAR</name>
<evidence type="ECO:0000313" key="3">
    <source>
        <dbReference type="Proteomes" id="UP000521872"/>
    </source>
</evidence>
<dbReference type="PANTHER" id="PTHR42100:SF1">
    <property type="entry name" value="OXIDOREDUCTASE 178 KDA SUBUNIT, PUTATIVE (AFU_ORTHOLOGUE AFUA_8G04320)-RELATED"/>
    <property type="match status" value="1"/>
</dbReference>
<feature type="region of interest" description="Disordered" evidence="1">
    <location>
        <begin position="21"/>
        <end position="41"/>
    </location>
</feature>
<sequence length="155" mass="17310">MSFVRRALVVSSRTRGVFAAQRRAASSSHGHEDHQHHHQDSTVYPAETFGSPFWRNVALAGLATAAFFKLAPEAGDDVYLTRWIALYTAPRDYWLSLNAKHTAQQAEASADTMLVNDAERPSYRRFSYPQALEQASPFLNQVGMNVDMSGVVPRK</sequence>
<dbReference type="EMBL" id="JAACJL010000015">
    <property type="protein sequence ID" value="KAF4620490.1"/>
    <property type="molecule type" value="Genomic_DNA"/>
</dbReference>
<gene>
    <name evidence="2" type="ORF">D9613_000603</name>
</gene>
<accession>A0A8H4VU79</accession>
<dbReference type="Proteomes" id="UP000521872">
    <property type="component" value="Unassembled WGS sequence"/>
</dbReference>
<dbReference type="PANTHER" id="PTHR42100">
    <property type="entry name" value="OXIDOREDUCTASE 178 KDA SUBUNIT, PUTATIVE (AFU_ORTHOLOGUE AFUA_8G04320)-RELATED"/>
    <property type="match status" value="1"/>
</dbReference>
<feature type="compositionally biased region" description="Basic and acidic residues" evidence="1">
    <location>
        <begin position="29"/>
        <end position="40"/>
    </location>
</feature>
<evidence type="ECO:0000313" key="2">
    <source>
        <dbReference type="EMBL" id="KAF4620490.1"/>
    </source>
</evidence>
<comment type="caution">
    <text evidence="2">The sequence shown here is derived from an EMBL/GenBank/DDBJ whole genome shotgun (WGS) entry which is preliminary data.</text>
</comment>